<dbReference type="Gene3D" id="1.20.1280.50">
    <property type="match status" value="1"/>
</dbReference>
<evidence type="ECO:0000313" key="7">
    <source>
        <dbReference type="EMBL" id="VDP06514.1"/>
    </source>
</evidence>
<dbReference type="InterPro" id="IPR036322">
    <property type="entry name" value="WD40_repeat_dom_sf"/>
</dbReference>
<dbReference type="SUPFAM" id="SSF81383">
    <property type="entry name" value="F-box domain"/>
    <property type="match status" value="1"/>
</dbReference>
<dbReference type="InterPro" id="IPR001680">
    <property type="entry name" value="WD40_rpt"/>
</dbReference>
<dbReference type="PROSITE" id="PS50082">
    <property type="entry name" value="WD_REPEATS_2"/>
    <property type="match status" value="6"/>
</dbReference>
<feature type="compositionally biased region" description="Basic and acidic residues" evidence="5">
    <location>
        <begin position="1"/>
        <end position="14"/>
    </location>
</feature>
<name>A0A183INJ1_9BILA</name>
<dbReference type="PANTHER" id="PTHR14604:SF4">
    <property type="entry name" value="F-BOX DOMAIN-CONTAINING PROTEIN"/>
    <property type="match status" value="1"/>
</dbReference>
<dbReference type="InterPro" id="IPR001810">
    <property type="entry name" value="F-box_dom"/>
</dbReference>
<feature type="repeat" description="WD" evidence="4">
    <location>
        <begin position="409"/>
        <end position="448"/>
    </location>
</feature>
<keyword evidence="2" id="KW-0677">Repeat</keyword>
<accession>A0A183INJ1</accession>
<evidence type="ECO:0000256" key="4">
    <source>
        <dbReference type="PROSITE-ProRule" id="PRU00221"/>
    </source>
</evidence>
<reference evidence="7 8" key="2">
    <citation type="submission" date="2018-11" db="EMBL/GenBank/DDBJ databases">
        <authorList>
            <consortium name="Pathogen Informatics"/>
        </authorList>
    </citation>
    <scope>NUCLEOTIDE SEQUENCE [LARGE SCALE GENOMIC DNA]</scope>
</reference>
<dbReference type="InterPro" id="IPR021977">
    <property type="entry name" value="Beta-TrCP_D"/>
</dbReference>
<dbReference type="SMART" id="SM01028">
    <property type="entry name" value="Beta-TrCP_D"/>
    <property type="match status" value="1"/>
</dbReference>
<dbReference type="InterPro" id="IPR020472">
    <property type="entry name" value="WD40_PAC1"/>
</dbReference>
<feature type="region of interest" description="Disordered" evidence="5">
    <location>
        <begin position="1"/>
        <end position="23"/>
    </location>
</feature>
<dbReference type="SUPFAM" id="SSF50978">
    <property type="entry name" value="WD40 repeat-like"/>
    <property type="match status" value="1"/>
</dbReference>
<dbReference type="Pfam" id="PF00400">
    <property type="entry name" value="WD40"/>
    <property type="match status" value="7"/>
</dbReference>
<dbReference type="PROSITE" id="PS50294">
    <property type="entry name" value="WD_REPEATS_REGION"/>
    <property type="match status" value="5"/>
</dbReference>
<dbReference type="Proteomes" id="UP000270296">
    <property type="component" value="Unassembled WGS sequence"/>
</dbReference>
<evidence type="ECO:0000313" key="9">
    <source>
        <dbReference type="WBParaSite" id="SBAD_0000539801-mRNA-1"/>
    </source>
</evidence>
<feature type="domain" description="F-box" evidence="6">
    <location>
        <begin position="137"/>
        <end position="175"/>
    </location>
</feature>
<dbReference type="PRINTS" id="PR00320">
    <property type="entry name" value="GPROTEINBRPT"/>
</dbReference>
<feature type="repeat" description="WD" evidence="4">
    <location>
        <begin position="369"/>
        <end position="408"/>
    </location>
</feature>
<dbReference type="Pfam" id="PF12937">
    <property type="entry name" value="F-box-like"/>
    <property type="match status" value="1"/>
</dbReference>
<evidence type="ECO:0000256" key="1">
    <source>
        <dbReference type="ARBA" id="ARBA00022574"/>
    </source>
</evidence>
<dbReference type="GO" id="GO:0046983">
    <property type="term" value="F:protein dimerization activity"/>
    <property type="evidence" value="ECO:0007669"/>
    <property type="project" value="InterPro"/>
</dbReference>
<protein>
    <submittedName>
        <fullName evidence="9">F-box domain-containing protein</fullName>
    </submittedName>
</protein>
<dbReference type="FunFam" id="2.130.10.10:FF:000004">
    <property type="entry name" value="F-box/WD repeat-containing protein 11 isoform X2"/>
    <property type="match status" value="1"/>
</dbReference>
<evidence type="ECO:0000259" key="6">
    <source>
        <dbReference type="PROSITE" id="PS50181"/>
    </source>
</evidence>
<dbReference type="PANTHER" id="PTHR14604">
    <property type="entry name" value="WD40 REPEAT PF20"/>
    <property type="match status" value="1"/>
</dbReference>
<dbReference type="Pfam" id="PF12125">
    <property type="entry name" value="Beta-TrCP_D"/>
    <property type="match status" value="1"/>
</dbReference>
<feature type="repeat" description="WD" evidence="4">
    <location>
        <begin position="449"/>
        <end position="488"/>
    </location>
</feature>
<feature type="repeat" description="WD" evidence="4">
    <location>
        <begin position="326"/>
        <end position="365"/>
    </location>
</feature>
<dbReference type="OrthoDB" id="19711at2759"/>
<evidence type="ECO:0000256" key="2">
    <source>
        <dbReference type="ARBA" id="ARBA00022737"/>
    </source>
</evidence>
<keyword evidence="1 4" id="KW-0853">WD repeat</keyword>
<dbReference type="EMBL" id="UZAM01008811">
    <property type="protein sequence ID" value="VDP06514.1"/>
    <property type="molecule type" value="Genomic_DNA"/>
</dbReference>
<dbReference type="PROSITE" id="PS00678">
    <property type="entry name" value="WD_REPEATS_1"/>
    <property type="match status" value="4"/>
</dbReference>
<feature type="repeat" description="WD" evidence="4">
    <location>
        <begin position="286"/>
        <end position="325"/>
    </location>
</feature>
<dbReference type="SMART" id="SM00320">
    <property type="entry name" value="WD40"/>
    <property type="match status" value="7"/>
</dbReference>
<organism evidence="9">
    <name type="scientific">Soboliphyme baturini</name>
    <dbReference type="NCBI Taxonomy" id="241478"/>
    <lineage>
        <taxon>Eukaryota</taxon>
        <taxon>Metazoa</taxon>
        <taxon>Ecdysozoa</taxon>
        <taxon>Nematoda</taxon>
        <taxon>Enoplea</taxon>
        <taxon>Dorylaimia</taxon>
        <taxon>Dioctophymatida</taxon>
        <taxon>Dioctophymatoidea</taxon>
        <taxon>Soboliphymatidae</taxon>
        <taxon>Soboliphyme</taxon>
    </lineage>
</organism>
<dbReference type="CDD" id="cd00200">
    <property type="entry name" value="WD40"/>
    <property type="match status" value="1"/>
</dbReference>
<keyword evidence="8" id="KW-1185">Reference proteome</keyword>
<dbReference type="InterPro" id="IPR015943">
    <property type="entry name" value="WD40/YVTN_repeat-like_dom_sf"/>
</dbReference>
<sequence length="541" mass="62182">MEKHKPVDELCVEERSEDDPSLEGIHSTSTAMMMAGLTIQETEKPHTEKYLTERDQCQKIVMGWTEADQVDFVKLVLSNMCHYQHGLINSFLKPMLQRDFISLLPGNFITNGLLFHFGGSSECRPFPFRVMCTKGLSRIAENILSYLDAVSLCRAELVCSEWRRVIADGMLWKKLIERKVCSDSLWKGLAEKRQWIRFLFYRTRPGELQHPNGFYRQLYPQIIEDIKNIENNWRCGRHVLRRINCRSENSKGVYCLQYDDNKIVSGLRDNTIKIFDRQNLNCVQVLTGHTGSVLCLQYDDRVIISGSSDSTVRVWDVHTGEMLTSLIHHCEAVLHLRFQNGMMVTCSKDRSIAVWDMVSPTEINLRRVLVGHRAAVNVVDFDEKYIVSASGDRTIKVWSTDTCEFVRTLSGHKRGIACLQYRDRLVVSGSSDNSIRLWDIECGNCLRVLEGHEELVRCIRFDNKRIVSGAYDGGIKIWDLQAALDLRTPPEALCLKTLKEHTGRVFRLQFDEFQIVSSSHDDTILIWDFLNYKPANVCSGL</sequence>
<keyword evidence="3" id="KW-0833">Ubl conjugation pathway</keyword>
<evidence type="ECO:0000313" key="8">
    <source>
        <dbReference type="Proteomes" id="UP000270296"/>
    </source>
</evidence>
<feature type="repeat" description="WD" evidence="4">
    <location>
        <begin position="498"/>
        <end position="537"/>
    </location>
</feature>
<dbReference type="Gene3D" id="6.10.250.1840">
    <property type="match status" value="1"/>
</dbReference>
<dbReference type="InterPro" id="IPR050995">
    <property type="entry name" value="WD-F-box_domain-protein"/>
</dbReference>
<evidence type="ECO:0000256" key="5">
    <source>
        <dbReference type="SAM" id="MobiDB-lite"/>
    </source>
</evidence>
<proteinExistence type="predicted"/>
<dbReference type="PROSITE" id="PS50181">
    <property type="entry name" value="FBOX"/>
    <property type="match status" value="1"/>
</dbReference>
<reference evidence="9" key="1">
    <citation type="submission" date="2016-06" db="UniProtKB">
        <authorList>
            <consortium name="WormBaseParasite"/>
        </authorList>
    </citation>
    <scope>IDENTIFICATION</scope>
</reference>
<dbReference type="SMART" id="SM00256">
    <property type="entry name" value="FBOX"/>
    <property type="match status" value="1"/>
</dbReference>
<dbReference type="Gene3D" id="2.130.10.10">
    <property type="entry name" value="YVTN repeat-like/Quinoprotein amine dehydrogenase"/>
    <property type="match status" value="1"/>
</dbReference>
<dbReference type="AlphaFoldDB" id="A0A183INJ1"/>
<evidence type="ECO:0000256" key="3">
    <source>
        <dbReference type="ARBA" id="ARBA00022786"/>
    </source>
</evidence>
<dbReference type="InterPro" id="IPR019775">
    <property type="entry name" value="WD40_repeat_CS"/>
</dbReference>
<dbReference type="InterPro" id="IPR036047">
    <property type="entry name" value="F-box-like_dom_sf"/>
</dbReference>
<gene>
    <name evidence="7" type="ORF">SBAD_LOCUS5187</name>
</gene>
<dbReference type="WBParaSite" id="SBAD_0000539801-mRNA-1">
    <property type="protein sequence ID" value="SBAD_0000539801-mRNA-1"/>
    <property type="gene ID" value="SBAD_0000539801"/>
</dbReference>